<reference evidence="2" key="1">
    <citation type="submission" date="2013-03" db="EMBL/GenBank/DDBJ databases">
        <title>The Genome Sequence of Anopheles dirus WRAIR2.</title>
        <authorList>
            <consortium name="The Broad Institute Genomics Platform"/>
            <person name="Neafsey D.E."/>
            <person name="Walton C."/>
            <person name="Walker B."/>
            <person name="Young S.K."/>
            <person name="Zeng Q."/>
            <person name="Gargeya S."/>
            <person name="Fitzgerald M."/>
            <person name="Haas B."/>
            <person name="Abouelleil A."/>
            <person name="Allen A.W."/>
            <person name="Alvarado L."/>
            <person name="Arachchi H.M."/>
            <person name="Berlin A.M."/>
            <person name="Chapman S.B."/>
            <person name="Gainer-Dewar J."/>
            <person name="Goldberg J."/>
            <person name="Griggs A."/>
            <person name="Gujja S."/>
            <person name="Hansen M."/>
            <person name="Howarth C."/>
            <person name="Imamovic A."/>
            <person name="Ireland A."/>
            <person name="Larimer J."/>
            <person name="McCowan C."/>
            <person name="Murphy C."/>
            <person name="Pearson M."/>
            <person name="Poon T.W."/>
            <person name="Priest M."/>
            <person name="Roberts A."/>
            <person name="Saif S."/>
            <person name="Shea T."/>
            <person name="Sisk P."/>
            <person name="Sykes S."/>
            <person name="Wortman J."/>
            <person name="Nusbaum C."/>
            <person name="Birren B."/>
        </authorList>
    </citation>
    <scope>NUCLEOTIDE SEQUENCE [LARGE SCALE GENOMIC DNA]</scope>
    <source>
        <strain evidence="2">WRAIR2</strain>
    </source>
</reference>
<organism evidence="1 2">
    <name type="scientific">Anopheles dirus</name>
    <dbReference type="NCBI Taxonomy" id="7168"/>
    <lineage>
        <taxon>Eukaryota</taxon>
        <taxon>Metazoa</taxon>
        <taxon>Ecdysozoa</taxon>
        <taxon>Arthropoda</taxon>
        <taxon>Hexapoda</taxon>
        <taxon>Insecta</taxon>
        <taxon>Pterygota</taxon>
        <taxon>Neoptera</taxon>
        <taxon>Endopterygota</taxon>
        <taxon>Diptera</taxon>
        <taxon>Nematocera</taxon>
        <taxon>Culicoidea</taxon>
        <taxon>Culicidae</taxon>
        <taxon>Anophelinae</taxon>
        <taxon>Anopheles</taxon>
    </lineage>
</organism>
<sequence length="72" mass="7947">MSWLLLQHDLIVRGEFLLYEIAQIELAVVRPSSPSLPLPSPPPDRTTTTMTAMTAAANVCGQDREDANNRLI</sequence>
<accession>A0A182N2E4</accession>
<keyword evidence="2" id="KW-1185">Reference proteome</keyword>
<reference evidence="1" key="2">
    <citation type="submission" date="2020-05" db="UniProtKB">
        <authorList>
            <consortium name="EnsemblMetazoa"/>
        </authorList>
    </citation>
    <scope>IDENTIFICATION</scope>
    <source>
        <strain evidence="1">WRAIR2</strain>
    </source>
</reference>
<dbReference type="VEuPathDB" id="VectorBase:ADIR001802"/>
<dbReference type="Proteomes" id="UP000075884">
    <property type="component" value="Unassembled WGS sequence"/>
</dbReference>
<dbReference type="EnsemblMetazoa" id="ADIR001802-RA">
    <property type="protein sequence ID" value="ADIR001802-PA"/>
    <property type="gene ID" value="ADIR001802"/>
</dbReference>
<dbReference type="AlphaFoldDB" id="A0A182N2E4"/>
<protein>
    <submittedName>
        <fullName evidence="1">Uncharacterized protein</fullName>
    </submittedName>
</protein>
<evidence type="ECO:0000313" key="1">
    <source>
        <dbReference type="EnsemblMetazoa" id="ADIR001802-PA"/>
    </source>
</evidence>
<proteinExistence type="predicted"/>
<evidence type="ECO:0000313" key="2">
    <source>
        <dbReference type="Proteomes" id="UP000075884"/>
    </source>
</evidence>
<name>A0A182N2E4_9DIPT</name>